<dbReference type="Proteomes" id="UP001153620">
    <property type="component" value="Chromosome 4"/>
</dbReference>
<feature type="transmembrane region" description="Helical" evidence="5">
    <location>
        <begin position="169"/>
        <end position="189"/>
    </location>
</feature>
<dbReference type="AlphaFoldDB" id="A0A9N9S8V0"/>
<dbReference type="PANTHER" id="PTHR24064">
    <property type="entry name" value="SOLUTE CARRIER FAMILY 22 MEMBER"/>
    <property type="match status" value="1"/>
</dbReference>
<organism evidence="6 7">
    <name type="scientific">Chironomus riparius</name>
    <dbReference type="NCBI Taxonomy" id="315576"/>
    <lineage>
        <taxon>Eukaryota</taxon>
        <taxon>Metazoa</taxon>
        <taxon>Ecdysozoa</taxon>
        <taxon>Arthropoda</taxon>
        <taxon>Hexapoda</taxon>
        <taxon>Insecta</taxon>
        <taxon>Pterygota</taxon>
        <taxon>Neoptera</taxon>
        <taxon>Endopterygota</taxon>
        <taxon>Diptera</taxon>
        <taxon>Nematocera</taxon>
        <taxon>Chironomoidea</taxon>
        <taxon>Chironomidae</taxon>
        <taxon>Chironominae</taxon>
        <taxon>Chironomus</taxon>
    </lineage>
</organism>
<evidence type="ECO:0000256" key="5">
    <source>
        <dbReference type="SAM" id="Phobius"/>
    </source>
</evidence>
<keyword evidence="3 5" id="KW-1133">Transmembrane helix</keyword>
<feature type="transmembrane region" description="Helical" evidence="5">
    <location>
        <begin position="283"/>
        <end position="303"/>
    </location>
</feature>
<evidence type="ECO:0000256" key="4">
    <source>
        <dbReference type="ARBA" id="ARBA00023136"/>
    </source>
</evidence>
<reference evidence="6" key="1">
    <citation type="submission" date="2022-01" db="EMBL/GenBank/DDBJ databases">
        <authorList>
            <person name="King R."/>
        </authorList>
    </citation>
    <scope>NUCLEOTIDE SEQUENCE</scope>
</reference>
<dbReference type="SUPFAM" id="SSF103473">
    <property type="entry name" value="MFS general substrate transporter"/>
    <property type="match status" value="1"/>
</dbReference>
<keyword evidence="4 5" id="KW-0472">Membrane</keyword>
<dbReference type="GO" id="GO:0022857">
    <property type="term" value="F:transmembrane transporter activity"/>
    <property type="evidence" value="ECO:0007669"/>
    <property type="project" value="InterPro"/>
</dbReference>
<evidence type="ECO:0000313" key="6">
    <source>
        <dbReference type="EMBL" id="CAG9811504.1"/>
    </source>
</evidence>
<feature type="transmembrane region" description="Helical" evidence="5">
    <location>
        <begin position="404"/>
        <end position="421"/>
    </location>
</feature>
<feature type="transmembrane region" description="Helical" evidence="5">
    <location>
        <begin position="577"/>
        <end position="597"/>
    </location>
</feature>
<feature type="transmembrane region" description="Helical" evidence="5">
    <location>
        <begin position="366"/>
        <end position="384"/>
    </location>
</feature>
<keyword evidence="2 5" id="KW-0812">Transmembrane</keyword>
<dbReference type="OrthoDB" id="2544694at2759"/>
<proteinExistence type="predicted"/>
<feature type="transmembrane region" description="Helical" evidence="5">
    <location>
        <begin position="43"/>
        <end position="64"/>
    </location>
</feature>
<dbReference type="Gene3D" id="1.20.1250.20">
    <property type="entry name" value="MFS general substrate transporter like domains"/>
    <property type="match status" value="1"/>
</dbReference>
<accession>A0A9N9S8V0</accession>
<evidence type="ECO:0000256" key="1">
    <source>
        <dbReference type="ARBA" id="ARBA00004141"/>
    </source>
</evidence>
<evidence type="ECO:0008006" key="8">
    <source>
        <dbReference type="Google" id="ProtNLM"/>
    </source>
</evidence>
<reference evidence="6" key="2">
    <citation type="submission" date="2022-10" db="EMBL/GenBank/DDBJ databases">
        <authorList>
            <consortium name="ENA_rothamsted_submissions"/>
            <consortium name="culmorum"/>
            <person name="King R."/>
        </authorList>
    </citation>
    <scope>NUCLEOTIDE SEQUENCE</scope>
</reference>
<feature type="transmembrane region" description="Helical" evidence="5">
    <location>
        <begin position="221"/>
        <end position="242"/>
    </location>
</feature>
<feature type="transmembrane region" description="Helical" evidence="5">
    <location>
        <begin position="196"/>
        <end position="215"/>
    </location>
</feature>
<keyword evidence="7" id="KW-1185">Reference proteome</keyword>
<evidence type="ECO:0000256" key="2">
    <source>
        <dbReference type="ARBA" id="ARBA00022692"/>
    </source>
</evidence>
<feature type="transmembrane region" description="Helical" evidence="5">
    <location>
        <begin position="517"/>
        <end position="538"/>
    </location>
</feature>
<feature type="transmembrane region" description="Helical" evidence="5">
    <location>
        <begin position="451"/>
        <end position="474"/>
    </location>
</feature>
<evidence type="ECO:0000313" key="7">
    <source>
        <dbReference type="Proteomes" id="UP001153620"/>
    </source>
</evidence>
<feature type="transmembrane region" description="Helical" evidence="5">
    <location>
        <begin position="428"/>
        <end position="445"/>
    </location>
</feature>
<comment type="subcellular location">
    <subcellularLocation>
        <location evidence="1">Membrane</location>
        <topology evidence="1">Multi-pass membrane protein</topology>
    </subcellularLocation>
</comment>
<protein>
    <recommendedName>
        <fullName evidence="8">Major facilitator superfamily (MFS) profile domain-containing protein</fullName>
    </recommendedName>
</protein>
<dbReference type="EMBL" id="OU895880">
    <property type="protein sequence ID" value="CAG9811504.1"/>
    <property type="molecule type" value="Genomic_DNA"/>
</dbReference>
<evidence type="ECO:0000256" key="3">
    <source>
        <dbReference type="ARBA" id="ARBA00022989"/>
    </source>
</evidence>
<dbReference type="GO" id="GO:0016020">
    <property type="term" value="C:membrane"/>
    <property type="evidence" value="ECO:0007669"/>
    <property type="project" value="UniProtKB-SubCell"/>
</dbReference>
<dbReference type="InterPro" id="IPR036259">
    <property type="entry name" value="MFS_trans_sf"/>
</dbReference>
<gene>
    <name evidence="6" type="ORF">CHIRRI_LOCUS14312</name>
</gene>
<dbReference type="InterPro" id="IPR005828">
    <property type="entry name" value="MFS_sugar_transport-like"/>
</dbReference>
<dbReference type="Pfam" id="PF00083">
    <property type="entry name" value="Sugar_tr"/>
    <property type="match status" value="1"/>
</dbReference>
<feature type="transmembrane region" description="Helical" evidence="5">
    <location>
        <begin position="486"/>
        <end position="505"/>
    </location>
</feature>
<name>A0A9N9S8V0_9DIPT</name>
<sequence>MTGNTLAYVIAVKGTVNSSYEERKTLKEVVCDDLKRKGSGHAWLWLLFAFCFIGTSSFYSQLFFDLSALEEPADYFCLPKELKNTNWTIDEIREVSKYSNSTQSCMALKLDYKFISKLSFGEALDLVNNLDELDGGMCSEIGGVIYVVKGAEQSYADDMSLLCRDDVSSIYTAFYRGCILGGVIFGVLGDRFGRKLSFNTALFPYIIASFVPTYFQTETVYMWSRFTVGLCGYGIINLLFVILIENSQRKFREIFAIMINLSVVFGMMWQYTASSVADENIKVNQILLAISTAVLVIFIKYLVDSPKHLICKKQYEEAFSELNGEKPVASDFAPEDEPRTSSDDEFSLTKSVKSLKLVQFFCSTNYWHLSWLSMTIFCFWFFAFNFCDMKVVYQDFDSHIKMSTVYDTFGYIATAFLVYWLPRKFLHISLVVLLGSCLILGAALPSEELPFYQYLLTMCRCFGNPAIALFCLHIAEMFPTEIRSTAVGVIGSAGYLTGYYASSIVDYYHASADAYSLPQFTTMLGLVSILASILIYLLPETKNDELKDFVTEKLNNQQQEDSNVNVKNIKEVSTSSVLFLILTVLCFSILCTNFSWFN</sequence>
<feature type="transmembrane region" description="Helical" evidence="5">
    <location>
        <begin position="254"/>
        <end position="271"/>
    </location>
</feature>